<keyword evidence="2 5" id="KW-0808">Transferase</keyword>
<keyword evidence="4 5" id="KW-0694">RNA-binding</keyword>
<dbReference type="PROSITE" id="PS51686">
    <property type="entry name" value="SAM_MT_RSMB_NOP"/>
    <property type="match status" value="1"/>
</dbReference>
<dbReference type="Proteomes" id="UP001595379">
    <property type="component" value="Unassembled WGS sequence"/>
</dbReference>
<evidence type="ECO:0000313" key="7">
    <source>
        <dbReference type="EMBL" id="MFC2926289.1"/>
    </source>
</evidence>
<dbReference type="InterPro" id="IPR049560">
    <property type="entry name" value="MeTrfase_RsmB-F_NOP2_cat"/>
</dbReference>
<dbReference type="InterPro" id="IPR035926">
    <property type="entry name" value="NusB-like_sf"/>
</dbReference>
<proteinExistence type="inferred from homology"/>
<dbReference type="SUPFAM" id="SSF48013">
    <property type="entry name" value="NusB-like"/>
    <property type="match status" value="1"/>
</dbReference>
<comment type="similarity">
    <text evidence="5">Belongs to the class I-like SAM-binding methyltransferase superfamily. RsmB/NOP family.</text>
</comment>
<dbReference type="InterPro" id="IPR006027">
    <property type="entry name" value="NusB_RsmB_TIM44"/>
</dbReference>
<dbReference type="RefSeq" id="WP_343164601.1">
    <property type="nucleotide sequence ID" value="NZ_JBHRSV010000016.1"/>
</dbReference>
<evidence type="ECO:0000256" key="5">
    <source>
        <dbReference type="PROSITE-ProRule" id="PRU01023"/>
    </source>
</evidence>
<organism evidence="7 8">
    <name type="scientific">Hyphobacterium vulgare</name>
    <dbReference type="NCBI Taxonomy" id="1736751"/>
    <lineage>
        <taxon>Bacteria</taxon>
        <taxon>Pseudomonadati</taxon>
        <taxon>Pseudomonadota</taxon>
        <taxon>Alphaproteobacteria</taxon>
        <taxon>Maricaulales</taxon>
        <taxon>Maricaulaceae</taxon>
        <taxon>Hyphobacterium</taxon>
    </lineage>
</organism>
<feature type="binding site" evidence="5">
    <location>
        <position position="310"/>
    </location>
    <ligand>
        <name>S-adenosyl-L-methionine</name>
        <dbReference type="ChEBI" id="CHEBI:59789"/>
    </ligand>
</feature>
<dbReference type="InterPro" id="IPR023267">
    <property type="entry name" value="RCMT"/>
</dbReference>
<dbReference type="PANTHER" id="PTHR22807:SF61">
    <property type="entry name" value="NOL1_NOP2_SUN FAMILY PROTEIN _ ANTITERMINATION NUSB DOMAIN-CONTAINING PROTEIN"/>
    <property type="match status" value="1"/>
</dbReference>
<protein>
    <submittedName>
        <fullName evidence="7">RsmB/NOP family class I SAM-dependent RNA methyltransferase</fullName>
        <ecNumber evidence="7">2.1.1.-</ecNumber>
    </submittedName>
</protein>
<dbReference type="EMBL" id="JBHRSV010000016">
    <property type="protein sequence ID" value="MFC2926289.1"/>
    <property type="molecule type" value="Genomic_DNA"/>
</dbReference>
<dbReference type="Gene3D" id="3.40.50.150">
    <property type="entry name" value="Vaccinia Virus protein VP39"/>
    <property type="match status" value="1"/>
</dbReference>
<evidence type="ECO:0000256" key="1">
    <source>
        <dbReference type="ARBA" id="ARBA00022603"/>
    </source>
</evidence>
<comment type="caution">
    <text evidence="7">The sequence shown here is derived from an EMBL/GenBank/DDBJ whole genome shotgun (WGS) entry which is preliminary data.</text>
</comment>
<dbReference type="Gene3D" id="1.10.940.10">
    <property type="entry name" value="NusB-like"/>
    <property type="match status" value="1"/>
</dbReference>
<dbReference type="InterPro" id="IPR029063">
    <property type="entry name" value="SAM-dependent_MTases_sf"/>
</dbReference>
<gene>
    <name evidence="7" type="ORF">ACFOOR_09235</name>
</gene>
<evidence type="ECO:0000259" key="6">
    <source>
        <dbReference type="PROSITE" id="PS51686"/>
    </source>
</evidence>
<reference evidence="8" key="1">
    <citation type="journal article" date="2019" name="Int. J. Syst. Evol. Microbiol.">
        <title>The Global Catalogue of Microorganisms (GCM) 10K type strain sequencing project: providing services to taxonomists for standard genome sequencing and annotation.</title>
        <authorList>
            <consortium name="The Broad Institute Genomics Platform"/>
            <consortium name="The Broad Institute Genome Sequencing Center for Infectious Disease"/>
            <person name="Wu L."/>
            <person name="Ma J."/>
        </authorList>
    </citation>
    <scope>NUCLEOTIDE SEQUENCE [LARGE SCALE GENOMIC DNA]</scope>
    <source>
        <strain evidence="8">KCTC 52487</strain>
    </source>
</reference>
<dbReference type="GO" id="GO:0032259">
    <property type="term" value="P:methylation"/>
    <property type="evidence" value="ECO:0007669"/>
    <property type="project" value="UniProtKB-KW"/>
</dbReference>
<keyword evidence="3 5" id="KW-0949">S-adenosyl-L-methionine</keyword>
<dbReference type="Pfam" id="PF01189">
    <property type="entry name" value="Methyltr_RsmB-F"/>
    <property type="match status" value="1"/>
</dbReference>
<feature type="domain" description="SAM-dependent MTase RsmB/NOP-type" evidence="6">
    <location>
        <begin position="149"/>
        <end position="431"/>
    </location>
</feature>
<sequence length="433" mass="46157">MSEGLEARRAAIAAVHAVMAGRSALDAALNNTPEMRVMEARDRAFARQLAATPLRRAGQTEALIARFLNRPLPNNAALGRTILLVGAAQMLWLGTPAHAAVSSSVAIAKENKATERLAGMVNAVLRKVAAAGRTAADRIPVTENLPRWLMESWTKAYGIQRTAAIAEAVTRDPPLDLTVRVAADAEKWAETLEAKVLSTGTLRKAGIGDITTLPGYAEGAWWAQDAGAALPALLLGAKTGERVLDLCAAPGGKTLQLAATGAIVTALDASPKRLKRVEENLARTGLKAECVAADGRTWKAPQPFDAILVDAPCSSTGTLRRRPDVAYAKSPEDVTSLAAIQDDLVKAAFANLKPGGRMVVCTCSLQPEEGEFWLRRILAALPGLKLDPVKPEELPGLREAVRKDGSIRLTPDMWANRNGIDGFFIARLTRRKA</sequence>
<evidence type="ECO:0000256" key="2">
    <source>
        <dbReference type="ARBA" id="ARBA00022679"/>
    </source>
</evidence>
<feature type="binding site" evidence="5">
    <location>
        <begin position="247"/>
        <end position="253"/>
    </location>
    <ligand>
        <name>S-adenosyl-L-methionine</name>
        <dbReference type="ChEBI" id="CHEBI:59789"/>
    </ligand>
</feature>
<dbReference type="InterPro" id="IPR001678">
    <property type="entry name" value="MeTrfase_RsmB-F_NOP2_dom"/>
</dbReference>
<accession>A0ABV6ZY25</accession>
<dbReference type="GO" id="GO:0008168">
    <property type="term" value="F:methyltransferase activity"/>
    <property type="evidence" value="ECO:0007669"/>
    <property type="project" value="UniProtKB-KW"/>
</dbReference>
<feature type="active site" description="Nucleophile" evidence="5">
    <location>
        <position position="363"/>
    </location>
</feature>
<keyword evidence="8" id="KW-1185">Reference proteome</keyword>
<evidence type="ECO:0000313" key="8">
    <source>
        <dbReference type="Proteomes" id="UP001595379"/>
    </source>
</evidence>
<evidence type="ECO:0000256" key="3">
    <source>
        <dbReference type="ARBA" id="ARBA00022691"/>
    </source>
</evidence>
<dbReference type="EC" id="2.1.1.-" evidence="7"/>
<dbReference type="CDD" id="cd02440">
    <property type="entry name" value="AdoMet_MTases"/>
    <property type="match status" value="1"/>
</dbReference>
<feature type="binding site" evidence="5">
    <location>
        <position position="294"/>
    </location>
    <ligand>
        <name>S-adenosyl-L-methionine</name>
        <dbReference type="ChEBI" id="CHEBI:59789"/>
    </ligand>
</feature>
<dbReference type="SUPFAM" id="SSF53335">
    <property type="entry name" value="S-adenosyl-L-methionine-dependent methyltransferases"/>
    <property type="match status" value="1"/>
</dbReference>
<dbReference type="Pfam" id="PF01029">
    <property type="entry name" value="NusB"/>
    <property type="match status" value="1"/>
</dbReference>
<keyword evidence="1 5" id="KW-0489">Methyltransferase</keyword>
<feature type="binding site" evidence="5">
    <location>
        <position position="268"/>
    </location>
    <ligand>
        <name>S-adenosyl-L-methionine</name>
        <dbReference type="ChEBI" id="CHEBI:59789"/>
    </ligand>
</feature>
<evidence type="ECO:0000256" key="4">
    <source>
        <dbReference type="ARBA" id="ARBA00022884"/>
    </source>
</evidence>
<name>A0ABV6ZY25_9PROT</name>
<dbReference type="PANTHER" id="PTHR22807">
    <property type="entry name" value="NOP2 YEAST -RELATED NOL1/NOP2/FMU SUN DOMAIN-CONTAINING"/>
    <property type="match status" value="1"/>
</dbReference>
<dbReference type="PRINTS" id="PR02008">
    <property type="entry name" value="RCMTFAMILY"/>
</dbReference>